<evidence type="ECO:0000313" key="1">
    <source>
        <dbReference type="EMBL" id="UZW20909.1"/>
    </source>
</evidence>
<dbReference type="RefSeq" id="WP_266249482.1">
    <property type="nucleotide sequence ID" value="NZ_CP112866.1"/>
</dbReference>
<gene>
    <name evidence="1" type="ORF">OSC50_11420</name>
</gene>
<proteinExistence type="predicted"/>
<sequence>MRFSVFGFKGVQRYRHFALLDTQGRCIALKSCEGMPRNGDWVQVNAINPAWLNRALPARALAEPATSPL</sequence>
<name>A0ABY6QLN8_9PSED</name>
<dbReference type="EMBL" id="CP112866">
    <property type="protein sequence ID" value="UZW20909.1"/>
    <property type="molecule type" value="Genomic_DNA"/>
</dbReference>
<evidence type="ECO:0000313" key="2">
    <source>
        <dbReference type="Proteomes" id="UP001164116"/>
    </source>
</evidence>
<organism evidence="1 2">
    <name type="scientific">Pseudomonas quebecensis</name>
    <dbReference type="NCBI Taxonomy" id="2995174"/>
    <lineage>
        <taxon>Bacteria</taxon>
        <taxon>Pseudomonadati</taxon>
        <taxon>Pseudomonadota</taxon>
        <taxon>Gammaproteobacteria</taxon>
        <taxon>Pseudomonadales</taxon>
        <taxon>Pseudomonadaceae</taxon>
        <taxon>Pseudomonas</taxon>
    </lineage>
</organism>
<accession>A0ABY6QLN8</accession>
<protein>
    <submittedName>
        <fullName evidence="1">Uncharacterized protein</fullName>
    </submittedName>
</protein>
<reference evidence="1" key="1">
    <citation type="submission" date="2022-11" db="EMBL/GenBank/DDBJ databases">
        <title>Taxonomic description of a new Pseudomonas species.</title>
        <authorList>
            <person name="Tambong J.T."/>
        </authorList>
    </citation>
    <scope>NUCLEOTIDE SEQUENCE</scope>
    <source>
        <strain evidence="1">S1Bt42</strain>
    </source>
</reference>
<dbReference type="Proteomes" id="UP001164116">
    <property type="component" value="Chromosome"/>
</dbReference>
<keyword evidence="2" id="KW-1185">Reference proteome</keyword>